<accession>A0AAV7RIV4</accession>
<feature type="compositionally biased region" description="Basic and acidic residues" evidence="1">
    <location>
        <begin position="57"/>
        <end position="68"/>
    </location>
</feature>
<protein>
    <submittedName>
        <fullName evidence="2">Uncharacterized protein</fullName>
    </submittedName>
</protein>
<dbReference type="EMBL" id="JANPWB010000009">
    <property type="protein sequence ID" value="KAJ1151420.1"/>
    <property type="molecule type" value="Genomic_DNA"/>
</dbReference>
<gene>
    <name evidence="2" type="ORF">NDU88_004201</name>
</gene>
<dbReference type="AlphaFoldDB" id="A0AAV7RIV4"/>
<keyword evidence="3" id="KW-1185">Reference proteome</keyword>
<evidence type="ECO:0000313" key="2">
    <source>
        <dbReference type="EMBL" id="KAJ1151420.1"/>
    </source>
</evidence>
<name>A0AAV7RIV4_PLEWA</name>
<evidence type="ECO:0000313" key="3">
    <source>
        <dbReference type="Proteomes" id="UP001066276"/>
    </source>
</evidence>
<dbReference type="Proteomes" id="UP001066276">
    <property type="component" value="Chromosome 5"/>
</dbReference>
<organism evidence="2 3">
    <name type="scientific">Pleurodeles waltl</name>
    <name type="common">Iberian ribbed newt</name>
    <dbReference type="NCBI Taxonomy" id="8319"/>
    <lineage>
        <taxon>Eukaryota</taxon>
        <taxon>Metazoa</taxon>
        <taxon>Chordata</taxon>
        <taxon>Craniata</taxon>
        <taxon>Vertebrata</taxon>
        <taxon>Euteleostomi</taxon>
        <taxon>Amphibia</taxon>
        <taxon>Batrachia</taxon>
        <taxon>Caudata</taxon>
        <taxon>Salamandroidea</taxon>
        <taxon>Salamandridae</taxon>
        <taxon>Pleurodelinae</taxon>
        <taxon>Pleurodeles</taxon>
    </lineage>
</organism>
<sequence length="97" mass="10223">MDASLRVTGGSAAGEKALRTPLSPEVMVVPNIGFQSTKDTQAPLEVDRRKCSFDAKGRNHAESGRFDEVQPAERISGPCGVDGTQVPAGEVTKSIPN</sequence>
<proteinExistence type="predicted"/>
<feature type="region of interest" description="Disordered" evidence="1">
    <location>
        <begin position="57"/>
        <end position="97"/>
    </location>
</feature>
<evidence type="ECO:0000256" key="1">
    <source>
        <dbReference type="SAM" id="MobiDB-lite"/>
    </source>
</evidence>
<reference evidence="2" key="1">
    <citation type="journal article" date="2022" name="bioRxiv">
        <title>Sequencing and chromosome-scale assembly of the giantPleurodeles waltlgenome.</title>
        <authorList>
            <person name="Brown T."/>
            <person name="Elewa A."/>
            <person name="Iarovenko S."/>
            <person name="Subramanian E."/>
            <person name="Araus A.J."/>
            <person name="Petzold A."/>
            <person name="Susuki M."/>
            <person name="Suzuki K.-i.T."/>
            <person name="Hayashi T."/>
            <person name="Toyoda A."/>
            <person name="Oliveira C."/>
            <person name="Osipova E."/>
            <person name="Leigh N.D."/>
            <person name="Simon A."/>
            <person name="Yun M.H."/>
        </authorList>
    </citation>
    <scope>NUCLEOTIDE SEQUENCE</scope>
    <source>
        <strain evidence="2">20211129_DDA</strain>
        <tissue evidence="2">Liver</tissue>
    </source>
</reference>
<comment type="caution">
    <text evidence="2">The sequence shown here is derived from an EMBL/GenBank/DDBJ whole genome shotgun (WGS) entry which is preliminary data.</text>
</comment>